<evidence type="ECO:0000256" key="12">
    <source>
        <dbReference type="ARBA" id="ARBA00022989"/>
    </source>
</evidence>
<dbReference type="InterPro" id="IPR013210">
    <property type="entry name" value="LRR_N_plant-typ"/>
</dbReference>
<name>A0ABQ7MTH7_BRACM</name>
<accession>A0ABQ7MTH7</accession>
<evidence type="ECO:0000256" key="14">
    <source>
        <dbReference type="ARBA" id="ARBA00047899"/>
    </source>
</evidence>
<dbReference type="Pfam" id="PF13855">
    <property type="entry name" value="LRR_8"/>
    <property type="match status" value="1"/>
</dbReference>
<feature type="compositionally biased region" description="Basic and acidic residues" evidence="17">
    <location>
        <begin position="505"/>
        <end position="522"/>
    </location>
</feature>
<dbReference type="Gene3D" id="3.80.10.10">
    <property type="entry name" value="Ribonuclease Inhibitor"/>
    <property type="match status" value="1"/>
</dbReference>
<comment type="similarity">
    <text evidence="2">Belongs to the protein kinase superfamily. Ser/Thr protein kinase family.</text>
</comment>
<evidence type="ECO:0000256" key="10">
    <source>
        <dbReference type="ARBA" id="ARBA00022777"/>
    </source>
</evidence>
<evidence type="ECO:0000256" key="1">
    <source>
        <dbReference type="ARBA" id="ARBA00004370"/>
    </source>
</evidence>
<evidence type="ECO:0000256" key="13">
    <source>
        <dbReference type="ARBA" id="ARBA00023136"/>
    </source>
</evidence>
<protein>
    <recommendedName>
        <fullName evidence="3">non-specific serine/threonine protein kinase</fullName>
        <ecNumber evidence="3">2.7.11.1</ecNumber>
    </recommendedName>
</protein>
<keyword evidence="7" id="KW-0812">Transmembrane</keyword>
<reference evidence="19 20" key="1">
    <citation type="submission" date="2021-03" db="EMBL/GenBank/DDBJ databases">
        <authorList>
            <person name="King G.J."/>
            <person name="Bancroft I."/>
            <person name="Baten A."/>
            <person name="Bloomfield J."/>
            <person name="Borpatragohain P."/>
            <person name="He Z."/>
            <person name="Irish N."/>
            <person name="Irwin J."/>
            <person name="Liu K."/>
            <person name="Mauleon R.P."/>
            <person name="Moore J."/>
            <person name="Morris R."/>
            <person name="Ostergaard L."/>
            <person name="Wang B."/>
            <person name="Wells R."/>
        </authorList>
    </citation>
    <scope>NUCLEOTIDE SEQUENCE [LARGE SCALE GENOMIC DNA]</scope>
    <source>
        <strain evidence="19">R-o-18</strain>
        <tissue evidence="19">Leaf</tissue>
    </source>
</reference>
<feature type="compositionally biased region" description="Low complexity" evidence="17">
    <location>
        <begin position="230"/>
        <end position="241"/>
    </location>
</feature>
<dbReference type="Gene3D" id="1.10.510.10">
    <property type="entry name" value="Transferase(Phosphotransferase) domain 1"/>
    <property type="match status" value="1"/>
</dbReference>
<feature type="compositionally biased region" description="Basic and acidic residues" evidence="17">
    <location>
        <begin position="260"/>
        <end position="277"/>
    </location>
</feature>
<keyword evidence="8" id="KW-0677">Repeat</keyword>
<keyword evidence="9 16" id="KW-0547">Nucleotide-binding</keyword>
<dbReference type="SMART" id="SM00220">
    <property type="entry name" value="S_TKc"/>
    <property type="match status" value="1"/>
</dbReference>
<evidence type="ECO:0000256" key="5">
    <source>
        <dbReference type="ARBA" id="ARBA00022614"/>
    </source>
</evidence>
<evidence type="ECO:0000256" key="8">
    <source>
        <dbReference type="ARBA" id="ARBA00022737"/>
    </source>
</evidence>
<dbReference type="InterPro" id="IPR051420">
    <property type="entry name" value="Ser_Thr_Kinases_DiverseReg"/>
</dbReference>
<feature type="region of interest" description="Disordered" evidence="17">
    <location>
        <begin position="366"/>
        <end position="408"/>
    </location>
</feature>
<keyword evidence="10" id="KW-0418">Kinase</keyword>
<dbReference type="InterPro" id="IPR008271">
    <property type="entry name" value="Ser/Thr_kinase_AS"/>
</dbReference>
<feature type="domain" description="Protein kinase" evidence="18">
    <location>
        <begin position="1247"/>
        <end position="1530"/>
    </location>
</feature>
<feature type="compositionally biased region" description="Low complexity" evidence="17">
    <location>
        <begin position="396"/>
        <end position="406"/>
    </location>
</feature>
<feature type="region of interest" description="Disordered" evidence="17">
    <location>
        <begin position="260"/>
        <end position="313"/>
    </location>
</feature>
<dbReference type="SUPFAM" id="SSF56112">
    <property type="entry name" value="Protein kinase-like (PK-like)"/>
    <property type="match status" value="1"/>
</dbReference>
<keyword evidence="20" id="KW-1185">Reference proteome</keyword>
<feature type="compositionally biased region" description="Low complexity" evidence="17">
    <location>
        <begin position="475"/>
        <end position="486"/>
    </location>
</feature>
<feature type="region of interest" description="Disordered" evidence="17">
    <location>
        <begin position="764"/>
        <end position="783"/>
    </location>
</feature>
<feature type="compositionally biased region" description="Basic and acidic residues" evidence="17">
    <location>
        <begin position="532"/>
        <end position="551"/>
    </location>
</feature>
<comment type="subcellular location">
    <subcellularLocation>
        <location evidence="1">Membrane</location>
    </subcellularLocation>
</comment>
<evidence type="ECO:0000259" key="18">
    <source>
        <dbReference type="PROSITE" id="PS50011"/>
    </source>
</evidence>
<organism evidence="19 20">
    <name type="scientific">Brassica rapa subsp. trilocularis</name>
    <dbReference type="NCBI Taxonomy" id="1813537"/>
    <lineage>
        <taxon>Eukaryota</taxon>
        <taxon>Viridiplantae</taxon>
        <taxon>Streptophyta</taxon>
        <taxon>Embryophyta</taxon>
        <taxon>Tracheophyta</taxon>
        <taxon>Spermatophyta</taxon>
        <taxon>Magnoliopsida</taxon>
        <taxon>eudicotyledons</taxon>
        <taxon>Gunneridae</taxon>
        <taxon>Pentapetalae</taxon>
        <taxon>rosids</taxon>
        <taxon>malvids</taxon>
        <taxon>Brassicales</taxon>
        <taxon>Brassicaceae</taxon>
        <taxon>Brassiceae</taxon>
        <taxon>Brassica</taxon>
    </lineage>
</organism>
<keyword evidence="13" id="KW-0472">Membrane</keyword>
<comment type="caution">
    <text evidence="19">The sequence shown here is derived from an EMBL/GenBank/DDBJ whole genome shotgun (WGS) entry which is preliminary data.</text>
</comment>
<evidence type="ECO:0000256" key="15">
    <source>
        <dbReference type="ARBA" id="ARBA00048679"/>
    </source>
</evidence>
<dbReference type="InterPro" id="IPR011009">
    <property type="entry name" value="Kinase-like_dom_sf"/>
</dbReference>
<feature type="region of interest" description="Disordered" evidence="17">
    <location>
        <begin position="505"/>
        <end position="557"/>
    </location>
</feature>
<keyword evidence="4" id="KW-0723">Serine/threonine-protein kinase</keyword>
<dbReference type="SUPFAM" id="SSF52058">
    <property type="entry name" value="L domain-like"/>
    <property type="match status" value="1"/>
</dbReference>
<comment type="catalytic activity">
    <reaction evidence="14">
        <text>L-threonyl-[protein] + ATP = O-phospho-L-threonyl-[protein] + ADP + H(+)</text>
        <dbReference type="Rhea" id="RHEA:46608"/>
        <dbReference type="Rhea" id="RHEA-COMP:11060"/>
        <dbReference type="Rhea" id="RHEA-COMP:11605"/>
        <dbReference type="ChEBI" id="CHEBI:15378"/>
        <dbReference type="ChEBI" id="CHEBI:30013"/>
        <dbReference type="ChEBI" id="CHEBI:30616"/>
        <dbReference type="ChEBI" id="CHEBI:61977"/>
        <dbReference type="ChEBI" id="CHEBI:456216"/>
        <dbReference type="EC" id="2.7.11.1"/>
    </reaction>
</comment>
<evidence type="ECO:0000256" key="11">
    <source>
        <dbReference type="ARBA" id="ARBA00022840"/>
    </source>
</evidence>
<feature type="region of interest" description="Disordered" evidence="17">
    <location>
        <begin position="460"/>
        <end position="487"/>
    </location>
</feature>
<keyword evidence="11 16" id="KW-0067">ATP-binding</keyword>
<gene>
    <name evidence="19" type="primary">A04p032700.1_BraROA</name>
    <name evidence="19" type="ORF">IGI04_016622</name>
</gene>
<dbReference type="PROSITE" id="PS50011">
    <property type="entry name" value="PROTEIN_KINASE_DOM"/>
    <property type="match status" value="1"/>
</dbReference>
<dbReference type="Pfam" id="PF00069">
    <property type="entry name" value="Pkinase"/>
    <property type="match status" value="1"/>
</dbReference>
<evidence type="ECO:0000256" key="4">
    <source>
        <dbReference type="ARBA" id="ARBA00022527"/>
    </source>
</evidence>
<evidence type="ECO:0000256" key="3">
    <source>
        <dbReference type="ARBA" id="ARBA00012513"/>
    </source>
</evidence>
<proteinExistence type="inferred from homology"/>
<evidence type="ECO:0000256" key="6">
    <source>
        <dbReference type="ARBA" id="ARBA00022679"/>
    </source>
</evidence>
<feature type="binding site" evidence="16">
    <location>
        <position position="1275"/>
    </location>
    <ligand>
        <name>ATP</name>
        <dbReference type="ChEBI" id="CHEBI:30616"/>
    </ligand>
</feature>
<dbReference type="InterPro" id="IPR001611">
    <property type="entry name" value="Leu-rich_rpt"/>
</dbReference>
<feature type="compositionally biased region" description="Polar residues" evidence="17">
    <location>
        <begin position="366"/>
        <end position="395"/>
    </location>
</feature>
<evidence type="ECO:0000313" key="20">
    <source>
        <dbReference type="Proteomes" id="UP000823674"/>
    </source>
</evidence>
<dbReference type="EC" id="2.7.11.1" evidence="3"/>
<keyword evidence="12" id="KW-1133">Transmembrane helix</keyword>
<feature type="compositionally biased region" description="Polar residues" evidence="17">
    <location>
        <begin position="206"/>
        <end position="222"/>
    </location>
</feature>
<evidence type="ECO:0000313" key="19">
    <source>
        <dbReference type="EMBL" id="KAG5402015.1"/>
    </source>
</evidence>
<dbReference type="PROSITE" id="PS00108">
    <property type="entry name" value="PROTEIN_KINASE_ST"/>
    <property type="match status" value="1"/>
</dbReference>
<evidence type="ECO:0000256" key="17">
    <source>
        <dbReference type="SAM" id="MobiDB-lite"/>
    </source>
</evidence>
<dbReference type="Proteomes" id="UP000823674">
    <property type="component" value="Chromosome A04"/>
</dbReference>
<dbReference type="Gene3D" id="3.30.200.20">
    <property type="entry name" value="Phosphorylase Kinase, domain 1"/>
    <property type="match status" value="1"/>
</dbReference>
<sequence>MPRTTRGSEQRRLQCLQDIQKLQEEIKLLQISNEKLNGVGLDDMSFTELASLGSMLDEGFRIVDEQLDNAHEEITTKRLFEYDLMGGDWTQRIEKEDLAYQSLLAGRRVALRNKAREFRLSPPETQPWRSDDPERLKMDIDSLEMEKERLRLFNQRMLGKELDGMSYSELFVFSFEISGAIMKVVSMKKIKRDEEMGKTKRPRPSVNKSDLWTSTAGATSRSDGMRSLCTTSRSDSSRATAQGRSRFHVWRHTFTPRSDLPERRAEVAPEAQSDHTRATGRSRSRFHHPETRERARSDLSQRHSEVAPEAWSDLSERRAEVAPCFVSARTCDFSRAFCHEEAYHLLFLEKNHQKPLERARLSDNNYQQKSYPNNQQSGYPPRNNQQGSYQPQQNPSSGSSAPQESSTDTLLKQILESQTRSEKQVGYELKNLHSKIDGSYNELNNKFSHLASTSDLWTSTAGATSRSDGMRSLCTTSRSDSSRATAQGRSRFHVWRHTFTPRSDLPERRAEVAPEAQSDHTRATGRSRSRFHHPETRERARSDLSQRHSEVAPEAWSDLSERRAEVAPCFVSARTCDFSRAFCHEEADHLLFLEKNHQKPLEMSTCILGALISLRTGSTIIYTTTFVLGALKTPNIKDKTKLIGKRSEPASKMPRTTRSSVQQRLQCIQVIEELQELKLLQIPNEKLNGEGLNGLSYSELSSIENMLNQGLVVVEEQTDKAYYDFATMQIVESDVMGMDWTDKLEKEDLAYQARLSRRRTAVRNKSRELRLSPQDSQQEHGHDHEELMLTIESLKIEKKRLLLLSQRMIGKELDGMSYAELYVLGFDITRALMNVMQEMDKIKHAARVSKFFSLLAMNPDGFPTGNLSTTGKEFVGRSTADDQVESLKEAMANINLADLTQEELRDLHKKLLSFHEKLAQRAEEEQAIIKRLNHDWQSLCLNAAMGICVRNHCCSRLLFITFLSALTIVNDALSPDGEALVSFRSGVSKSDGGISQWRPEDPDPCNWKGVTCDSKTKRVVALNLDHQTLRGPLPPELGQLDQLRLLMLHNNALYGSIPAALGNCTALEGIYLQNNYLTGTIPSEMGNLSALKDLDISNNNLNGAIPVSLGQLEKLTTFNVSNNFLEGKIPSDSLLARFSKDSFIGNLNLCGKQIDVVCLDDRGNSSTGSTAGQGGKTVKLLISASATVGGLLLVALMGFWGCFLYKKLGIVESKSLAIDVSGGASIVMFHGDLPYASKDIIKKLEALNEEHIIGCGGFGTVYKLDMEDGNVFALKKIVKLNEGFDRFFERELEILGSIKHRYLVNLRGYCNSPTSKLLLYDYLPGGSLDEALHGKILNLHLHPRKRGEQLDWDSRVNIIIGAAKGLAYLHHDCSPRIIHRDIKSSNILLDGNLEARVSDFGLAKLLEDEESHITTIVAGTFGYLAPEYMQSGRATEKTDVYSFGVLVLEVLSGKLPTDTSFIEKGYNVVGWLNFLISENRAREIVDRSCQGVETESLDALLSIATKCVSSSPDERPTMHRVVQLLESEVMTPCPSEFYDSSSD</sequence>
<feature type="compositionally biased region" description="Basic and acidic residues" evidence="17">
    <location>
        <begin position="287"/>
        <end position="306"/>
    </location>
</feature>
<comment type="catalytic activity">
    <reaction evidence="15">
        <text>L-seryl-[protein] + ATP = O-phospho-L-seryl-[protein] + ADP + H(+)</text>
        <dbReference type="Rhea" id="RHEA:17989"/>
        <dbReference type="Rhea" id="RHEA-COMP:9863"/>
        <dbReference type="Rhea" id="RHEA-COMP:11604"/>
        <dbReference type="ChEBI" id="CHEBI:15378"/>
        <dbReference type="ChEBI" id="CHEBI:29999"/>
        <dbReference type="ChEBI" id="CHEBI:30616"/>
        <dbReference type="ChEBI" id="CHEBI:83421"/>
        <dbReference type="ChEBI" id="CHEBI:456216"/>
        <dbReference type="EC" id="2.7.11.1"/>
    </reaction>
</comment>
<keyword evidence="5" id="KW-0433">Leucine-rich repeat</keyword>
<dbReference type="PANTHER" id="PTHR48005:SF13">
    <property type="entry name" value="SERINE_THREONINE-PROTEIN KINASE DDB_G0278509-RELATED"/>
    <property type="match status" value="1"/>
</dbReference>
<keyword evidence="6" id="KW-0808">Transferase</keyword>
<dbReference type="Pfam" id="PF08263">
    <property type="entry name" value="LRRNT_2"/>
    <property type="match status" value="1"/>
</dbReference>
<dbReference type="PANTHER" id="PTHR48005">
    <property type="entry name" value="LEUCINE RICH REPEAT KINASE 2"/>
    <property type="match status" value="1"/>
</dbReference>
<evidence type="ECO:0000256" key="9">
    <source>
        <dbReference type="ARBA" id="ARBA00022741"/>
    </source>
</evidence>
<dbReference type="EMBL" id="JADBGQ010000004">
    <property type="protein sequence ID" value="KAG5402015.1"/>
    <property type="molecule type" value="Genomic_DNA"/>
</dbReference>
<dbReference type="InterPro" id="IPR017441">
    <property type="entry name" value="Protein_kinase_ATP_BS"/>
</dbReference>
<dbReference type="InterPro" id="IPR032675">
    <property type="entry name" value="LRR_dom_sf"/>
</dbReference>
<evidence type="ECO:0000256" key="16">
    <source>
        <dbReference type="PROSITE-ProRule" id="PRU10141"/>
    </source>
</evidence>
<dbReference type="PROSITE" id="PS00107">
    <property type="entry name" value="PROTEIN_KINASE_ATP"/>
    <property type="match status" value="1"/>
</dbReference>
<evidence type="ECO:0000256" key="2">
    <source>
        <dbReference type="ARBA" id="ARBA00008684"/>
    </source>
</evidence>
<dbReference type="InterPro" id="IPR000719">
    <property type="entry name" value="Prot_kinase_dom"/>
</dbReference>
<feature type="region of interest" description="Disordered" evidence="17">
    <location>
        <begin position="193"/>
        <end position="242"/>
    </location>
</feature>
<evidence type="ECO:0000256" key="7">
    <source>
        <dbReference type="ARBA" id="ARBA00022692"/>
    </source>
</evidence>